<protein>
    <submittedName>
        <fullName evidence="1">Uncharacterized protein</fullName>
    </submittedName>
</protein>
<evidence type="ECO:0000313" key="1">
    <source>
        <dbReference type="EMBL" id="KUM56067.1"/>
    </source>
</evidence>
<gene>
    <name evidence="1" type="ORF">ACN42_g11154</name>
</gene>
<feature type="non-terminal residue" evidence="1">
    <location>
        <position position="1"/>
    </location>
</feature>
<organism evidence="1 2">
    <name type="scientific">Penicillium freii</name>
    <dbReference type="NCBI Taxonomy" id="48697"/>
    <lineage>
        <taxon>Eukaryota</taxon>
        <taxon>Fungi</taxon>
        <taxon>Dikarya</taxon>
        <taxon>Ascomycota</taxon>
        <taxon>Pezizomycotina</taxon>
        <taxon>Eurotiomycetes</taxon>
        <taxon>Eurotiomycetidae</taxon>
        <taxon>Eurotiales</taxon>
        <taxon>Aspergillaceae</taxon>
        <taxon>Penicillium</taxon>
    </lineage>
</organism>
<name>A0A101M8W2_PENFR</name>
<reference evidence="1 2" key="1">
    <citation type="submission" date="2015-10" db="EMBL/GenBank/DDBJ databases">
        <title>Genome sequencing of Penicillium freii.</title>
        <authorList>
            <person name="Nguyen H.D."/>
            <person name="Visagie C.M."/>
            <person name="Seifert K.A."/>
        </authorList>
    </citation>
    <scope>NUCLEOTIDE SEQUENCE [LARGE SCALE GENOMIC DNA]</scope>
    <source>
        <strain evidence="1 2">DAOM 242723</strain>
    </source>
</reference>
<evidence type="ECO:0000313" key="2">
    <source>
        <dbReference type="Proteomes" id="UP000055045"/>
    </source>
</evidence>
<comment type="caution">
    <text evidence="1">The sequence shown here is derived from an EMBL/GenBank/DDBJ whole genome shotgun (WGS) entry which is preliminary data.</text>
</comment>
<dbReference type="EMBL" id="LLXE01000560">
    <property type="protein sequence ID" value="KUM56067.1"/>
    <property type="molecule type" value="Genomic_DNA"/>
</dbReference>
<sequence>VLSAKSST</sequence>
<accession>A0A101M8W2</accession>
<keyword evidence="2" id="KW-1185">Reference proteome</keyword>
<proteinExistence type="predicted"/>
<dbReference type="Proteomes" id="UP000055045">
    <property type="component" value="Unassembled WGS sequence"/>
</dbReference>